<dbReference type="Gene3D" id="3.40.1440.60">
    <property type="entry name" value="PriA, 3(prime) DNA-binding domain"/>
    <property type="match status" value="1"/>
</dbReference>
<name>A0A1V6C8P5_UNCT6</name>
<evidence type="ECO:0000313" key="5">
    <source>
        <dbReference type="EMBL" id="OQB73254.1"/>
    </source>
</evidence>
<dbReference type="EC" id="3.6.4.-" evidence="5"/>
<dbReference type="PANTHER" id="PTHR30580">
    <property type="entry name" value="PRIMOSOMAL PROTEIN N"/>
    <property type="match status" value="1"/>
</dbReference>
<evidence type="ECO:0000256" key="1">
    <source>
        <dbReference type="ARBA" id="ARBA00022741"/>
    </source>
</evidence>
<reference evidence="5" key="1">
    <citation type="submission" date="2017-02" db="EMBL/GenBank/DDBJ databases">
        <title>Delving into the versatile metabolic prowess of the omnipresent phylum Bacteroidetes.</title>
        <authorList>
            <person name="Nobu M.K."/>
            <person name="Mei R."/>
            <person name="Narihiro T."/>
            <person name="Kuroda K."/>
            <person name="Liu W.-T."/>
        </authorList>
    </citation>
    <scope>NUCLEOTIDE SEQUENCE</scope>
    <source>
        <strain evidence="5">ADurb.Bin131</strain>
    </source>
</reference>
<accession>A0A1V6C8P5</accession>
<dbReference type="GO" id="GO:0006270">
    <property type="term" value="P:DNA replication initiation"/>
    <property type="evidence" value="ECO:0007669"/>
    <property type="project" value="TreeGrafter"/>
</dbReference>
<dbReference type="Pfam" id="PF17764">
    <property type="entry name" value="PriA_3primeBD"/>
    <property type="match status" value="1"/>
</dbReference>
<comment type="caution">
    <text evidence="5">The sequence shown here is derived from an EMBL/GenBank/DDBJ whole genome shotgun (WGS) entry which is preliminary data.</text>
</comment>
<dbReference type="GO" id="GO:0006310">
    <property type="term" value="P:DNA recombination"/>
    <property type="evidence" value="ECO:0007669"/>
    <property type="project" value="TreeGrafter"/>
</dbReference>
<evidence type="ECO:0000256" key="3">
    <source>
        <dbReference type="ARBA" id="ARBA00023125"/>
    </source>
</evidence>
<dbReference type="GO" id="GO:0043138">
    <property type="term" value="F:3'-5' DNA helicase activity"/>
    <property type="evidence" value="ECO:0007669"/>
    <property type="project" value="TreeGrafter"/>
</dbReference>
<keyword evidence="1" id="KW-0547">Nucleotide-binding</keyword>
<dbReference type="PANTHER" id="PTHR30580:SF0">
    <property type="entry name" value="PRIMOSOMAL PROTEIN N"/>
    <property type="match status" value="1"/>
</dbReference>
<proteinExistence type="predicted"/>
<dbReference type="InterPro" id="IPR042115">
    <property type="entry name" value="PriA_3primeBD_sf"/>
</dbReference>
<dbReference type="GO" id="GO:0016787">
    <property type="term" value="F:hydrolase activity"/>
    <property type="evidence" value="ECO:0007669"/>
    <property type="project" value="UniProtKB-KW"/>
</dbReference>
<dbReference type="Gene3D" id="3.40.50.300">
    <property type="entry name" value="P-loop containing nucleotide triphosphate hydrolases"/>
    <property type="match status" value="1"/>
</dbReference>
<dbReference type="GO" id="GO:0005524">
    <property type="term" value="F:ATP binding"/>
    <property type="evidence" value="ECO:0007669"/>
    <property type="project" value="UniProtKB-KW"/>
</dbReference>
<gene>
    <name evidence="5" type="primary">priA</name>
    <name evidence="5" type="ORF">BWX89_01053</name>
</gene>
<dbReference type="SUPFAM" id="SSF52540">
    <property type="entry name" value="P-loop containing nucleoside triphosphate hydrolases"/>
    <property type="match status" value="1"/>
</dbReference>
<dbReference type="InterPro" id="IPR041222">
    <property type="entry name" value="PriA_3primeBD"/>
</dbReference>
<evidence type="ECO:0000256" key="2">
    <source>
        <dbReference type="ARBA" id="ARBA00022840"/>
    </source>
</evidence>
<keyword evidence="5" id="KW-0378">Hydrolase</keyword>
<organism evidence="5">
    <name type="scientific">candidate division TA06 bacterium ADurb.Bin131</name>
    <dbReference type="NCBI Taxonomy" id="1852827"/>
    <lineage>
        <taxon>Bacteria</taxon>
        <taxon>Bacteria division TA06</taxon>
    </lineage>
</organism>
<dbReference type="InterPro" id="IPR027417">
    <property type="entry name" value="P-loop_NTPase"/>
</dbReference>
<evidence type="ECO:0000259" key="4">
    <source>
        <dbReference type="Pfam" id="PF17764"/>
    </source>
</evidence>
<feature type="domain" description="Primosomal protein N' 3' DNA-binding" evidence="4">
    <location>
        <begin position="9"/>
        <end position="97"/>
    </location>
</feature>
<keyword evidence="2" id="KW-0067">ATP-binding</keyword>
<dbReference type="Proteomes" id="UP000485562">
    <property type="component" value="Unassembled WGS sequence"/>
</dbReference>
<dbReference type="AlphaFoldDB" id="A0A1V6C8P5"/>
<sequence length="610" mass="69807">MSNQEFFVSVAVDIPVRTLFTYKTEFFVQPGQRVLVPFGNRKLVGWIIGYAEDKGTYDYKKILKVYDDYSLIPEYLIDLAREISDMCFCSIGSVLSAFSGKFSKNKINYNIPASQQFNTPENEGKPTVHRILKSISDTGKKIALVRFYDIKDKMNFFQDISESINGSIVFIFSTVIQAEKVFSALQNVYGERVVYFSSEYGKKEKTLCWLRMLKGKNLIIIGTRTALFSPVSDIKMLIVDEPSEYGHKQRQSPRYNSREIALKISEMRNVPVLFTTLQPDVTDVFLCKTGKSIAFESTISSEFPRVIISKLEKNWQSSILTDISKHLLEKTLVQGKKVILIHNIKGYARIILCKKCGASIVCQECGGILTPVSEDYAFCGTDKRFFKIPSKCPVCKKRNLSIRQPGIKKIVDTLRNIYPGFTISVASENQPVEGLSQIIVGTQHLISYIVDIMPGLLIFINADMIAARTAFRSEERFFLIVEKIKKMMPGNENFIVIQTGNPGIDVYGDLSRNDEEMFYKRELSIREQLKFPPFGELISIQFSGRNWLKNKDSILEELKKSGDIYESEIKKKATEVLWKVQERKTSFKILQMILEKYRITNFTVDPTPYF</sequence>
<dbReference type="GO" id="GO:0003677">
    <property type="term" value="F:DNA binding"/>
    <property type="evidence" value="ECO:0007669"/>
    <property type="project" value="UniProtKB-KW"/>
</dbReference>
<dbReference type="EMBL" id="MWDQ01000089">
    <property type="protein sequence ID" value="OQB73254.1"/>
    <property type="molecule type" value="Genomic_DNA"/>
</dbReference>
<keyword evidence="3" id="KW-0238">DNA-binding</keyword>
<protein>
    <submittedName>
        <fullName evidence="5">Primosomal protein N</fullName>
        <ecNumber evidence="5">3.6.4.-</ecNumber>
    </submittedName>
</protein>
<dbReference type="GO" id="GO:0006302">
    <property type="term" value="P:double-strand break repair"/>
    <property type="evidence" value="ECO:0007669"/>
    <property type="project" value="TreeGrafter"/>
</dbReference>